<dbReference type="Proteomes" id="UP000295357">
    <property type="component" value="Unassembled WGS sequence"/>
</dbReference>
<dbReference type="Gene3D" id="3.40.30.10">
    <property type="entry name" value="Glutaredoxin"/>
    <property type="match status" value="1"/>
</dbReference>
<sequence length="234" mass="25966">MSGSNSSVPAADKLADQGLTLTVHSLPDPRSMAESQRTLRGRLWMLLVVLACAAPVVASYLTFYVFKPQGKAYGELIHPPIELPTLQLQDLKGQSVPAESLKGQWLLTLVQEQACDSACEHRLYTQRQLREMLGKERDKVDKLLLLPEDAPEPSAALREALAQGVGVTVLRLPREQLQAWLKPAAGQGLQDHFFLMDPMGRWMLRAPSNPEPSKLKRDLSRLLKASASWDQPGR</sequence>
<keyword evidence="3" id="KW-1185">Reference proteome</keyword>
<name>A0A4R6N110_9BURK</name>
<dbReference type="RefSeq" id="WP_133604459.1">
    <property type="nucleotide sequence ID" value="NZ_JAUFPJ010000008.1"/>
</dbReference>
<dbReference type="AlphaFoldDB" id="A0A4R6N110"/>
<keyword evidence="1" id="KW-0472">Membrane</keyword>
<dbReference type="InterPro" id="IPR036249">
    <property type="entry name" value="Thioredoxin-like_sf"/>
</dbReference>
<dbReference type="EMBL" id="SNXE01000007">
    <property type="protein sequence ID" value="TDP07633.1"/>
    <property type="molecule type" value="Genomic_DNA"/>
</dbReference>
<reference evidence="2 3" key="1">
    <citation type="submission" date="2019-03" db="EMBL/GenBank/DDBJ databases">
        <title>Genomic Encyclopedia of Type Strains, Phase IV (KMG-IV): sequencing the most valuable type-strain genomes for metagenomic binning, comparative biology and taxonomic classification.</title>
        <authorList>
            <person name="Goeker M."/>
        </authorList>
    </citation>
    <scope>NUCLEOTIDE SEQUENCE [LARGE SCALE GENOMIC DNA]</scope>
    <source>
        <strain evidence="2 3">DSM 25082</strain>
    </source>
</reference>
<evidence type="ECO:0000256" key="1">
    <source>
        <dbReference type="SAM" id="Phobius"/>
    </source>
</evidence>
<dbReference type="SUPFAM" id="SSF52833">
    <property type="entry name" value="Thioredoxin-like"/>
    <property type="match status" value="1"/>
</dbReference>
<keyword evidence="1" id="KW-1133">Transmembrane helix</keyword>
<feature type="transmembrane region" description="Helical" evidence="1">
    <location>
        <begin position="43"/>
        <end position="66"/>
    </location>
</feature>
<gene>
    <name evidence="2" type="ORF">DFR39_107166</name>
</gene>
<dbReference type="OrthoDB" id="9180342at2"/>
<comment type="caution">
    <text evidence="2">The sequence shown here is derived from an EMBL/GenBank/DDBJ whole genome shotgun (WGS) entry which is preliminary data.</text>
</comment>
<organism evidence="2 3">
    <name type="scientific">Roseateles asaccharophilus</name>
    <dbReference type="NCBI Taxonomy" id="582607"/>
    <lineage>
        <taxon>Bacteria</taxon>
        <taxon>Pseudomonadati</taxon>
        <taxon>Pseudomonadota</taxon>
        <taxon>Betaproteobacteria</taxon>
        <taxon>Burkholderiales</taxon>
        <taxon>Sphaerotilaceae</taxon>
        <taxon>Roseateles</taxon>
    </lineage>
</organism>
<proteinExistence type="predicted"/>
<accession>A0A4R6N110</accession>
<evidence type="ECO:0000313" key="2">
    <source>
        <dbReference type="EMBL" id="TDP07633.1"/>
    </source>
</evidence>
<protein>
    <submittedName>
        <fullName evidence="2">Cytochrome oxidase Cu insertion factor (SCO1/SenC/PrrC family)</fullName>
    </submittedName>
</protein>
<keyword evidence="1" id="KW-0812">Transmembrane</keyword>
<evidence type="ECO:0000313" key="3">
    <source>
        <dbReference type="Proteomes" id="UP000295357"/>
    </source>
</evidence>